<reference evidence="2" key="2">
    <citation type="submission" date="2018-08" db="UniProtKB">
        <authorList>
            <consortium name="EnsemblPlants"/>
        </authorList>
    </citation>
    <scope>IDENTIFICATION</scope>
    <source>
        <strain evidence="2">Yugu1</strain>
    </source>
</reference>
<evidence type="ECO:0000313" key="2">
    <source>
        <dbReference type="EnsemblPlants" id="KQK98529"/>
    </source>
</evidence>
<keyword evidence="1" id="KW-0812">Transmembrane</keyword>
<dbReference type="AlphaFoldDB" id="K3YF71"/>
<dbReference type="Gramene" id="KQK98529">
    <property type="protein sequence ID" value="KQK98529"/>
    <property type="gene ID" value="SETIT_012888mg"/>
</dbReference>
<evidence type="ECO:0000256" key="1">
    <source>
        <dbReference type="SAM" id="Phobius"/>
    </source>
</evidence>
<evidence type="ECO:0000313" key="3">
    <source>
        <dbReference type="Proteomes" id="UP000004995"/>
    </source>
</evidence>
<sequence>MSYGAPQRLVIIIQASLYIFFFSLCISYAISFDINISMQKMFSR</sequence>
<proteinExistence type="predicted"/>
<dbReference type="Proteomes" id="UP000004995">
    <property type="component" value="Unassembled WGS sequence"/>
</dbReference>
<name>K3YF71_SETIT</name>
<dbReference type="EMBL" id="AGNK02004480">
    <property type="status" value="NOT_ANNOTATED_CDS"/>
    <property type="molecule type" value="Genomic_DNA"/>
</dbReference>
<keyword evidence="3" id="KW-1185">Reference proteome</keyword>
<dbReference type="EnsemblPlants" id="KQK98529">
    <property type="protein sequence ID" value="KQK98529"/>
    <property type="gene ID" value="SETIT_012888mg"/>
</dbReference>
<reference evidence="3" key="1">
    <citation type="journal article" date="2012" name="Nat. Biotechnol.">
        <title>Reference genome sequence of the model plant Setaria.</title>
        <authorList>
            <person name="Bennetzen J.L."/>
            <person name="Schmutz J."/>
            <person name="Wang H."/>
            <person name="Percifield R."/>
            <person name="Hawkins J."/>
            <person name="Pontaroli A.C."/>
            <person name="Estep M."/>
            <person name="Feng L."/>
            <person name="Vaughn J.N."/>
            <person name="Grimwood J."/>
            <person name="Jenkins J."/>
            <person name="Barry K."/>
            <person name="Lindquist E."/>
            <person name="Hellsten U."/>
            <person name="Deshpande S."/>
            <person name="Wang X."/>
            <person name="Wu X."/>
            <person name="Mitros T."/>
            <person name="Triplett J."/>
            <person name="Yang X."/>
            <person name="Ye C.Y."/>
            <person name="Mauro-Herrera M."/>
            <person name="Wang L."/>
            <person name="Li P."/>
            <person name="Sharma M."/>
            <person name="Sharma R."/>
            <person name="Ronald P.C."/>
            <person name="Panaud O."/>
            <person name="Kellogg E.A."/>
            <person name="Brutnell T.P."/>
            <person name="Doust A.N."/>
            <person name="Tuskan G.A."/>
            <person name="Rokhsar D."/>
            <person name="Devos K.M."/>
        </authorList>
    </citation>
    <scope>NUCLEOTIDE SEQUENCE [LARGE SCALE GENOMIC DNA]</scope>
    <source>
        <strain evidence="3">cv. Yugu1</strain>
    </source>
</reference>
<dbReference type="HOGENOM" id="CLU_3225579_0_0_1"/>
<dbReference type="InParanoid" id="K3YF71"/>
<protein>
    <submittedName>
        <fullName evidence="2">Uncharacterized protein</fullName>
    </submittedName>
</protein>
<keyword evidence="1" id="KW-0472">Membrane</keyword>
<feature type="transmembrane region" description="Helical" evidence="1">
    <location>
        <begin position="12"/>
        <end position="34"/>
    </location>
</feature>
<organism evidence="2 3">
    <name type="scientific">Setaria italica</name>
    <name type="common">Foxtail millet</name>
    <name type="synonym">Panicum italicum</name>
    <dbReference type="NCBI Taxonomy" id="4555"/>
    <lineage>
        <taxon>Eukaryota</taxon>
        <taxon>Viridiplantae</taxon>
        <taxon>Streptophyta</taxon>
        <taxon>Embryophyta</taxon>
        <taxon>Tracheophyta</taxon>
        <taxon>Spermatophyta</taxon>
        <taxon>Magnoliopsida</taxon>
        <taxon>Liliopsida</taxon>
        <taxon>Poales</taxon>
        <taxon>Poaceae</taxon>
        <taxon>PACMAD clade</taxon>
        <taxon>Panicoideae</taxon>
        <taxon>Panicodae</taxon>
        <taxon>Paniceae</taxon>
        <taxon>Cenchrinae</taxon>
        <taxon>Setaria</taxon>
    </lineage>
</organism>
<keyword evidence="1" id="KW-1133">Transmembrane helix</keyword>
<accession>K3YF71</accession>